<evidence type="ECO:0000313" key="6">
    <source>
        <dbReference type="Proteomes" id="UP001226020"/>
    </source>
</evidence>
<keyword evidence="2 4" id="KW-0808">Transferase</keyword>
<gene>
    <name evidence="5" type="ORF">QJU57_05070</name>
</gene>
<dbReference type="EMBL" id="JASAXT010000007">
    <property type="protein sequence ID" value="MDP8148448.1"/>
    <property type="molecule type" value="Genomic_DNA"/>
</dbReference>
<evidence type="ECO:0000313" key="5">
    <source>
        <dbReference type="EMBL" id="MDP8148448.1"/>
    </source>
</evidence>
<reference evidence="5 6" key="1">
    <citation type="journal article" date="2023" name="Front. Microbiol.">
        <title>Phylogeography and host specificity of Pasteurellaceae pathogenic to sea-farmed fish in the north-east Atlantic.</title>
        <authorList>
            <person name="Gulla S."/>
            <person name="Colquhoun D.J."/>
            <person name="Olsen A.B."/>
            <person name="Spilsberg B."/>
            <person name="Lagesen K."/>
            <person name="Aakesson C.P."/>
            <person name="Strom S."/>
            <person name="Manji F."/>
            <person name="Birkbeck T.H."/>
            <person name="Nilsen H.K."/>
        </authorList>
    </citation>
    <scope>NUCLEOTIDE SEQUENCE [LARGE SCALE GENOMIC DNA]</scope>
    <source>
        <strain evidence="5 6">NVIB3131</strain>
    </source>
</reference>
<dbReference type="EC" id="2.7.1.31" evidence="5"/>
<evidence type="ECO:0000256" key="4">
    <source>
        <dbReference type="PIRNR" id="PIRNR006078"/>
    </source>
</evidence>
<dbReference type="GO" id="GO:0031388">
    <property type="term" value="P:organic acid phosphorylation"/>
    <property type="evidence" value="ECO:0007669"/>
    <property type="project" value="UniProtKB-UniRule"/>
</dbReference>
<dbReference type="AlphaFoldDB" id="A0AAW8CB15"/>
<dbReference type="NCBIfam" id="TIGR00045">
    <property type="entry name" value="glycerate kinase"/>
    <property type="match status" value="1"/>
</dbReference>
<dbReference type="PIRSF" id="PIRSF006078">
    <property type="entry name" value="GlxK"/>
    <property type="match status" value="1"/>
</dbReference>
<dbReference type="Gene3D" id="3.40.50.10350">
    <property type="entry name" value="Glycerate kinase, domain 1"/>
    <property type="match status" value="1"/>
</dbReference>
<keyword evidence="3 4" id="KW-0418">Kinase</keyword>
<dbReference type="RefSeq" id="WP_306351700.1">
    <property type="nucleotide sequence ID" value="NZ_JASAWV010000007.1"/>
</dbReference>
<accession>A0AAW8CB15</accession>
<keyword evidence="6" id="KW-1185">Reference proteome</keyword>
<organism evidence="5 6">
    <name type="scientific">Phocoenobacter atlanticus subsp. atlanticus</name>
    <dbReference type="NCBI Taxonomy" id="3061285"/>
    <lineage>
        <taxon>Bacteria</taxon>
        <taxon>Pseudomonadati</taxon>
        <taxon>Pseudomonadota</taxon>
        <taxon>Gammaproteobacteria</taxon>
        <taxon>Pasteurellales</taxon>
        <taxon>Pasteurellaceae</taxon>
        <taxon>Phocoenobacter</taxon>
        <taxon>Phocoenobacter atlanticus</taxon>
    </lineage>
</organism>
<dbReference type="GO" id="GO:0008887">
    <property type="term" value="F:glycerate kinase activity"/>
    <property type="evidence" value="ECO:0007669"/>
    <property type="project" value="UniProtKB-UniRule"/>
</dbReference>
<name>A0AAW8CB15_9PAST</name>
<dbReference type="Pfam" id="PF02595">
    <property type="entry name" value="Gly_kinase"/>
    <property type="match status" value="1"/>
</dbReference>
<proteinExistence type="inferred from homology"/>
<comment type="similarity">
    <text evidence="1 4">Belongs to the glycerate kinase type-1 family.</text>
</comment>
<dbReference type="Proteomes" id="UP001226020">
    <property type="component" value="Unassembled WGS sequence"/>
</dbReference>
<evidence type="ECO:0000256" key="3">
    <source>
        <dbReference type="ARBA" id="ARBA00022777"/>
    </source>
</evidence>
<dbReference type="PANTHER" id="PTHR21599">
    <property type="entry name" value="GLYCERATE KINASE"/>
    <property type="match status" value="1"/>
</dbReference>
<dbReference type="InterPro" id="IPR036129">
    <property type="entry name" value="Glycerate_kinase_sf"/>
</dbReference>
<dbReference type="Gene3D" id="3.90.1510.10">
    <property type="entry name" value="Glycerate kinase, domain 2"/>
    <property type="match status" value="1"/>
</dbReference>
<comment type="caution">
    <text evidence="5">The sequence shown here is derived from an EMBL/GenBank/DDBJ whole genome shotgun (WGS) entry which is preliminary data.</text>
</comment>
<dbReference type="InterPro" id="IPR018197">
    <property type="entry name" value="Glycerate_kinase_RE-like"/>
</dbReference>
<dbReference type="PANTHER" id="PTHR21599:SF0">
    <property type="entry name" value="GLYCERATE KINASE"/>
    <property type="match status" value="1"/>
</dbReference>
<dbReference type="InterPro" id="IPR018193">
    <property type="entry name" value="Glyc_kinase_flavodox-like_fold"/>
</dbReference>
<dbReference type="SUPFAM" id="SSF110738">
    <property type="entry name" value="Glycerate kinase I"/>
    <property type="match status" value="1"/>
</dbReference>
<evidence type="ECO:0000256" key="1">
    <source>
        <dbReference type="ARBA" id="ARBA00006284"/>
    </source>
</evidence>
<evidence type="ECO:0000256" key="2">
    <source>
        <dbReference type="ARBA" id="ARBA00022679"/>
    </source>
</evidence>
<dbReference type="InterPro" id="IPR004381">
    <property type="entry name" value="Glycerate_kinase"/>
</dbReference>
<protein>
    <submittedName>
        <fullName evidence="5">Glycerate kinase</fullName>
        <ecNumber evidence="5">2.7.1.31</ecNumber>
    </submittedName>
</protein>
<sequence length="380" mass="39887">MKIIIAPDSFKESLTALEVANAIEEGFAKIYPNAEFIKIPMADGGEGTVRSLVDATNGSIIETEVTAPLGNKITAFFGLSGDRKTAFIEMSAASGLHLVPPEKRNPLKTTSFGTGELIGSALEYGVEKIILGIGGSATNDGGVGMLQALGGKLLDSSNQPIGFGGEALKEIAQIDLSALNPLLNSVQFEVACDVNNPLCGENGASAIFGPQKGATPEMVQQLDEALAHFANIVQQQLQLEIKEKAGCGAAGGMGGGLLLLPNVTLKSGVDIVIEATSLAQFIEQADLVITGEGRMDAQSIAGKTPIGVAKVAKQFNKPVIAIVGCLRENYEVVYQYGIDCVFPIIRNLGSLEKTLQQGKANLVSMTQNIARLYKSVHKKT</sequence>